<keyword evidence="1 3" id="KW-0560">Oxidoreductase</keyword>
<dbReference type="PANTHER" id="PTHR13847:SF289">
    <property type="entry name" value="GLYCINE OXIDASE"/>
    <property type="match status" value="1"/>
</dbReference>
<evidence type="ECO:0000313" key="4">
    <source>
        <dbReference type="Proteomes" id="UP001596312"/>
    </source>
</evidence>
<dbReference type="EMBL" id="JBHSXQ010000002">
    <property type="protein sequence ID" value="MFC6904744.1"/>
    <property type="molecule type" value="Genomic_DNA"/>
</dbReference>
<name>A0ABD5V0V7_9EURY</name>
<proteinExistence type="predicted"/>
<gene>
    <name evidence="3" type="ORF">ACFQGH_05975</name>
</gene>
<dbReference type="InterPro" id="IPR006076">
    <property type="entry name" value="FAD-dep_OxRdtase"/>
</dbReference>
<dbReference type="Pfam" id="PF01266">
    <property type="entry name" value="DAO"/>
    <property type="match status" value="1"/>
</dbReference>
<dbReference type="Proteomes" id="UP001596312">
    <property type="component" value="Unassembled WGS sequence"/>
</dbReference>
<dbReference type="RefSeq" id="WP_340603257.1">
    <property type="nucleotide sequence ID" value="NZ_JBBMXV010000002.1"/>
</dbReference>
<dbReference type="EC" id="1.-.-.-" evidence="3"/>
<keyword evidence="4" id="KW-1185">Reference proteome</keyword>
<dbReference type="Gene3D" id="3.50.50.60">
    <property type="entry name" value="FAD/NAD(P)-binding domain"/>
    <property type="match status" value="1"/>
</dbReference>
<dbReference type="SUPFAM" id="SSF51905">
    <property type="entry name" value="FAD/NAD(P)-binding domain"/>
    <property type="match status" value="1"/>
</dbReference>
<dbReference type="GO" id="GO:0016491">
    <property type="term" value="F:oxidoreductase activity"/>
    <property type="evidence" value="ECO:0007669"/>
    <property type="project" value="UniProtKB-KW"/>
</dbReference>
<comment type="caution">
    <text evidence="3">The sequence shown here is derived from an EMBL/GenBank/DDBJ whole genome shotgun (WGS) entry which is preliminary data.</text>
</comment>
<evidence type="ECO:0000313" key="3">
    <source>
        <dbReference type="EMBL" id="MFC6904744.1"/>
    </source>
</evidence>
<sequence>MHVAIVGGGVVGTALAAELAGRAEVTLLERGSLGGGTTAASMAMVHRQQPAPSGYDQHLRDLAWERYEPHLPDLTHTKVGSLYVAESEAFAEQLGEAAPALCELGVETEYVGPGELSEFGVEEGLGALYTPDEGYFEPDELVEHFSTRARERGARIETGVEVVGIDPGERVGIDTTEGKLAADAVVNAAGPWAPEIDRLVGLEFPLRHTRGPILSFSCPRNPEPFTLFERGLYCRSHPEGLHVGRFATDFEAGERLDPDEALPVPDSFREEVGELAGTVPAIAGAKGIDEWVGIRTVTPDGRPLVGATGVEGYHVATGMSGLGVTLAPAVSDLLADRLLGNDRELLEPLSPARFG</sequence>
<dbReference type="PANTHER" id="PTHR13847">
    <property type="entry name" value="SARCOSINE DEHYDROGENASE-RELATED"/>
    <property type="match status" value="1"/>
</dbReference>
<dbReference type="AlphaFoldDB" id="A0ABD5V0V7"/>
<accession>A0ABD5V0V7</accession>
<dbReference type="Gene3D" id="3.30.9.10">
    <property type="entry name" value="D-Amino Acid Oxidase, subunit A, domain 2"/>
    <property type="match status" value="1"/>
</dbReference>
<dbReference type="InterPro" id="IPR036188">
    <property type="entry name" value="FAD/NAD-bd_sf"/>
</dbReference>
<feature type="domain" description="FAD dependent oxidoreductase" evidence="2">
    <location>
        <begin position="2"/>
        <end position="337"/>
    </location>
</feature>
<reference evidence="3 4" key="1">
    <citation type="journal article" date="2019" name="Int. J. Syst. Evol. Microbiol.">
        <title>The Global Catalogue of Microorganisms (GCM) 10K type strain sequencing project: providing services to taxonomists for standard genome sequencing and annotation.</title>
        <authorList>
            <consortium name="The Broad Institute Genomics Platform"/>
            <consortium name="The Broad Institute Genome Sequencing Center for Infectious Disease"/>
            <person name="Wu L."/>
            <person name="Ma J."/>
        </authorList>
    </citation>
    <scope>NUCLEOTIDE SEQUENCE [LARGE SCALE GENOMIC DNA]</scope>
    <source>
        <strain evidence="3 4">CGMCC 1.3240</strain>
    </source>
</reference>
<protein>
    <submittedName>
        <fullName evidence="3">NAD(P)/FAD-dependent oxidoreductase</fullName>
        <ecNumber evidence="3">1.-.-.-</ecNumber>
    </submittedName>
</protein>
<organism evidence="3 4">
    <name type="scientific">Halalkalicoccus tibetensis</name>
    <dbReference type="NCBI Taxonomy" id="175632"/>
    <lineage>
        <taxon>Archaea</taxon>
        <taxon>Methanobacteriati</taxon>
        <taxon>Methanobacteriota</taxon>
        <taxon>Stenosarchaea group</taxon>
        <taxon>Halobacteria</taxon>
        <taxon>Halobacteriales</taxon>
        <taxon>Halococcaceae</taxon>
        <taxon>Halalkalicoccus</taxon>
    </lineage>
</organism>
<evidence type="ECO:0000256" key="1">
    <source>
        <dbReference type="ARBA" id="ARBA00023002"/>
    </source>
</evidence>
<evidence type="ECO:0000259" key="2">
    <source>
        <dbReference type="Pfam" id="PF01266"/>
    </source>
</evidence>